<evidence type="ECO:0000256" key="10">
    <source>
        <dbReference type="ARBA" id="ARBA00048567"/>
    </source>
</evidence>
<dbReference type="GO" id="GO:0005829">
    <property type="term" value="C:cytosol"/>
    <property type="evidence" value="ECO:0007669"/>
    <property type="project" value="TreeGrafter"/>
</dbReference>
<dbReference type="CDD" id="cd00464">
    <property type="entry name" value="SK"/>
    <property type="match status" value="1"/>
</dbReference>
<dbReference type="GO" id="GO:0004764">
    <property type="term" value="F:shikimate 3-dehydrogenase (NADP+) activity"/>
    <property type="evidence" value="ECO:0007669"/>
    <property type="project" value="InterPro"/>
</dbReference>
<dbReference type="GO" id="GO:0050661">
    <property type="term" value="F:NADP binding"/>
    <property type="evidence" value="ECO:0007669"/>
    <property type="project" value="TreeGrafter"/>
</dbReference>
<dbReference type="AlphaFoldDB" id="A0A2N6UJP8"/>
<comment type="subunit">
    <text evidence="11">Monomer.</text>
</comment>
<feature type="domain" description="Chorismate mutase" evidence="12">
    <location>
        <begin position="1"/>
        <end position="86"/>
    </location>
</feature>
<dbReference type="Pfam" id="PF01202">
    <property type="entry name" value="SKI"/>
    <property type="match status" value="1"/>
</dbReference>
<dbReference type="Pfam" id="PF08501">
    <property type="entry name" value="Shikimate_dh_N"/>
    <property type="match status" value="1"/>
</dbReference>
<dbReference type="InterPro" id="IPR002701">
    <property type="entry name" value="CM_II_prokaryot"/>
</dbReference>
<proteinExistence type="inferred from homology"/>
<evidence type="ECO:0000256" key="5">
    <source>
        <dbReference type="ARBA" id="ARBA00022679"/>
    </source>
</evidence>
<dbReference type="EC" id="2.7.1.71" evidence="3 11"/>
<dbReference type="GO" id="GO:0009423">
    <property type="term" value="P:chorismate biosynthetic process"/>
    <property type="evidence" value="ECO:0007669"/>
    <property type="project" value="UniProtKB-UniRule"/>
</dbReference>
<evidence type="ECO:0000313" key="14">
    <source>
        <dbReference type="Proteomes" id="UP000235658"/>
    </source>
</evidence>
<comment type="pathway">
    <text evidence="2">Metabolic intermediate biosynthesis; chorismate biosynthesis; chorismate from D-erythrose 4-phosphate and phosphoenolpyruvate: step 4/7.</text>
</comment>
<dbReference type="InterPro" id="IPR022893">
    <property type="entry name" value="Shikimate_DH_fam"/>
</dbReference>
<dbReference type="InterPro" id="IPR013708">
    <property type="entry name" value="Shikimate_DH-bd_N"/>
</dbReference>
<keyword evidence="11" id="KW-0479">Metal-binding</keyword>
<keyword evidence="7 11" id="KW-0418">Kinase</keyword>
<protein>
    <recommendedName>
        <fullName evidence="3 11">Shikimate kinase</fullName>
        <shortName evidence="11">SK</shortName>
        <ecNumber evidence="3 11">2.7.1.71</ecNumber>
    </recommendedName>
</protein>
<dbReference type="GO" id="GO:0004106">
    <property type="term" value="F:chorismate mutase activity"/>
    <property type="evidence" value="ECO:0007669"/>
    <property type="project" value="InterPro"/>
</dbReference>
<comment type="caution">
    <text evidence="13">The sequence shown here is derived from an EMBL/GenBank/DDBJ whole genome shotgun (WGS) entry which is preliminary data.</text>
</comment>
<feature type="binding site" evidence="11">
    <location>
        <position position="413"/>
    </location>
    <ligand>
        <name>substrate</name>
    </ligand>
</feature>
<keyword evidence="9 11" id="KW-0057">Aromatic amino acid biosynthesis</keyword>
<dbReference type="PROSITE" id="PS01128">
    <property type="entry name" value="SHIKIMATE_KINASE"/>
    <property type="match status" value="1"/>
</dbReference>
<dbReference type="Gene3D" id="3.40.50.300">
    <property type="entry name" value="P-loop containing nucleotide triphosphate hydrolases"/>
    <property type="match status" value="1"/>
</dbReference>
<comment type="subcellular location">
    <subcellularLocation>
        <location evidence="11">Cytoplasm</location>
    </subcellularLocation>
</comment>
<dbReference type="Proteomes" id="UP000235658">
    <property type="component" value="Unassembled WGS sequence"/>
</dbReference>
<evidence type="ECO:0000256" key="6">
    <source>
        <dbReference type="ARBA" id="ARBA00022741"/>
    </source>
</evidence>
<dbReference type="CDD" id="cd01065">
    <property type="entry name" value="NAD_bind_Shikimate_DH"/>
    <property type="match status" value="1"/>
</dbReference>
<dbReference type="PANTHER" id="PTHR21089">
    <property type="entry name" value="SHIKIMATE DEHYDROGENASE"/>
    <property type="match status" value="1"/>
</dbReference>
<accession>A0A2N6UJP8</accession>
<dbReference type="SUPFAM" id="SSF53223">
    <property type="entry name" value="Aminoacid dehydrogenase-like, N-terminal domain"/>
    <property type="match status" value="1"/>
</dbReference>
<dbReference type="InterPro" id="IPR036291">
    <property type="entry name" value="NAD(P)-bd_dom_sf"/>
</dbReference>
<dbReference type="EMBL" id="PNHP01000002">
    <property type="protein sequence ID" value="PMC81969.1"/>
    <property type="molecule type" value="Genomic_DNA"/>
</dbReference>
<evidence type="ECO:0000256" key="8">
    <source>
        <dbReference type="ARBA" id="ARBA00022840"/>
    </source>
</evidence>
<dbReference type="GO" id="GO:0005524">
    <property type="term" value="F:ATP binding"/>
    <property type="evidence" value="ECO:0007669"/>
    <property type="project" value="UniProtKB-UniRule"/>
</dbReference>
<comment type="function">
    <text evidence="11">Catalyzes the specific phosphorylation of the 3-hydroxyl group of shikimic acid using ATP as a cosubstrate.</text>
</comment>
<dbReference type="GO" id="GO:0000287">
    <property type="term" value="F:magnesium ion binding"/>
    <property type="evidence" value="ECO:0007669"/>
    <property type="project" value="UniProtKB-UniRule"/>
</dbReference>
<evidence type="ECO:0000259" key="12">
    <source>
        <dbReference type="PROSITE" id="PS51168"/>
    </source>
</evidence>
<evidence type="ECO:0000256" key="11">
    <source>
        <dbReference type="HAMAP-Rule" id="MF_00109"/>
    </source>
</evidence>
<evidence type="ECO:0000256" key="1">
    <source>
        <dbReference type="ARBA" id="ARBA00004842"/>
    </source>
</evidence>
<dbReference type="Gene3D" id="3.40.50.720">
    <property type="entry name" value="NAD(P)-binding Rossmann-like Domain"/>
    <property type="match status" value="1"/>
</dbReference>
<feature type="binding site" evidence="11">
    <location>
        <position position="446"/>
    </location>
    <ligand>
        <name>ATP</name>
        <dbReference type="ChEBI" id="CHEBI:30616"/>
    </ligand>
</feature>
<evidence type="ECO:0000256" key="2">
    <source>
        <dbReference type="ARBA" id="ARBA00004871"/>
    </source>
</evidence>
<feature type="binding site" evidence="11">
    <location>
        <position position="368"/>
    </location>
    <ligand>
        <name>substrate</name>
    </ligand>
</feature>
<keyword evidence="5 11" id="KW-0808">Transferase</keyword>
<dbReference type="InterPro" id="IPR046346">
    <property type="entry name" value="Aminoacid_DH-like_N_sf"/>
</dbReference>
<dbReference type="RefSeq" id="WP_102197893.1">
    <property type="nucleotide sequence ID" value="NZ_PNHP01000002.1"/>
</dbReference>
<comment type="cofactor">
    <cofactor evidence="11">
        <name>Mg(2+)</name>
        <dbReference type="ChEBI" id="CHEBI:18420"/>
    </cofactor>
    <text evidence="11">Binds 1 Mg(2+) ion per subunit.</text>
</comment>
<evidence type="ECO:0000256" key="4">
    <source>
        <dbReference type="ARBA" id="ARBA00022605"/>
    </source>
</evidence>
<keyword evidence="11" id="KW-0460">Magnesium</keyword>
<dbReference type="HAMAP" id="MF_00109">
    <property type="entry name" value="Shikimate_kinase"/>
    <property type="match status" value="1"/>
</dbReference>
<dbReference type="PRINTS" id="PR01100">
    <property type="entry name" value="SHIKIMTKNASE"/>
</dbReference>
<gene>
    <name evidence="11" type="primary">aroK</name>
    <name evidence="13" type="ORF">CJ192_04260</name>
</gene>
<sequence>MDDIKDIRENINKVDDKIIKLLEERFDLSKKVRAYKISHNKKVYDPIREKEILKKIQEKNPEYGKYFVKIYQEIMDQSKNLQRNDENYGLLGKKLGHSYSKIIHEKIGYYDYQYFEKNQEDLDDFFEKKDFKGINVTIPYKEKVIKYLDFVSDKAKKIGAVNTIVNKKGKLYGYNTDYYGFLYNLKKNKIDVKDKKCLILGKGASSKTVEAVLKDLGAKKIVFLSRRFKPYFKDEKNYRDFEIIVNTTPVGMYPNNGEFLDHIKLDNFKKLEGLVDLIYNPNMTRILIEAKLKNIKYACGIDMLIAQAVKASELFQDKTFDQDLITKIRNSLMKNQLNIALIGMPGSGKTSLGRILAENMKRNFIDLDLEFEKKYGNIEEFFKNYGEDKFRDKESQILKEFSKKTGQIISCGGGIVEKEENYYRLKENSIIVNVKRDLENLEIEGRPLSKKYDLEFLYNKRKDLYDKFKDLEVYNTDLDKCAKEIEEKFYENISN</sequence>
<reference evidence="13 14" key="1">
    <citation type="submission" date="2017-09" db="EMBL/GenBank/DDBJ databases">
        <title>Bacterial strain isolated from the female urinary microbiota.</title>
        <authorList>
            <person name="Thomas-White K."/>
            <person name="Kumar N."/>
            <person name="Forster S."/>
            <person name="Putonti C."/>
            <person name="Lawley T."/>
            <person name="Wolfe A.J."/>
        </authorList>
    </citation>
    <scope>NUCLEOTIDE SEQUENCE [LARGE SCALE GENOMIC DNA]</scope>
    <source>
        <strain evidence="13 14">UMB0204</strain>
    </source>
</reference>
<feature type="binding site" evidence="11">
    <location>
        <begin position="346"/>
        <end position="351"/>
    </location>
    <ligand>
        <name>ATP</name>
        <dbReference type="ChEBI" id="CHEBI:30616"/>
    </ligand>
</feature>
<dbReference type="InterPro" id="IPR036979">
    <property type="entry name" value="CM_dom_sf"/>
</dbReference>
<dbReference type="Gene3D" id="1.20.59.10">
    <property type="entry name" value="Chorismate mutase"/>
    <property type="match status" value="1"/>
</dbReference>
<feature type="binding site" evidence="11">
    <location>
        <position position="391"/>
    </location>
    <ligand>
        <name>substrate</name>
    </ligand>
</feature>
<dbReference type="SUPFAM" id="SSF52540">
    <property type="entry name" value="P-loop containing nucleoside triphosphate hydrolases"/>
    <property type="match status" value="1"/>
</dbReference>
<dbReference type="GO" id="GO:0008652">
    <property type="term" value="P:amino acid biosynthetic process"/>
    <property type="evidence" value="ECO:0007669"/>
    <property type="project" value="UniProtKB-KW"/>
</dbReference>
<dbReference type="GO" id="GO:0004765">
    <property type="term" value="F:shikimate kinase activity"/>
    <property type="evidence" value="ECO:0007669"/>
    <property type="project" value="UniProtKB-UniRule"/>
</dbReference>
<dbReference type="InterPro" id="IPR036263">
    <property type="entry name" value="Chorismate_II_sf"/>
</dbReference>
<evidence type="ECO:0000256" key="7">
    <source>
        <dbReference type="ARBA" id="ARBA00022777"/>
    </source>
</evidence>
<dbReference type="InterPro" id="IPR031322">
    <property type="entry name" value="Shikimate/glucono_kinase"/>
</dbReference>
<dbReference type="SUPFAM" id="SSF51735">
    <property type="entry name" value="NAD(P)-binding Rossmann-fold domains"/>
    <property type="match status" value="1"/>
</dbReference>
<organism evidence="13 14">
    <name type="scientific">Anaerococcus hydrogenalis</name>
    <dbReference type="NCBI Taxonomy" id="33029"/>
    <lineage>
        <taxon>Bacteria</taxon>
        <taxon>Bacillati</taxon>
        <taxon>Bacillota</taxon>
        <taxon>Tissierellia</taxon>
        <taxon>Tissierellales</taxon>
        <taxon>Peptoniphilaceae</taxon>
        <taxon>Anaerococcus</taxon>
    </lineage>
</organism>
<dbReference type="Gene3D" id="3.40.50.10860">
    <property type="entry name" value="Leucine Dehydrogenase, chain A, domain 1"/>
    <property type="match status" value="1"/>
</dbReference>
<feature type="binding site" evidence="11">
    <location>
        <position position="350"/>
    </location>
    <ligand>
        <name>Mg(2+)</name>
        <dbReference type="ChEBI" id="CHEBI:18420"/>
    </ligand>
</feature>
<evidence type="ECO:0000256" key="3">
    <source>
        <dbReference type="ARBA" id="ARBA00012154"/>
    </source>
</evidence>
<comment type="pathway">
    <text evidence="1 11">Metabolic intermediate biosynthesis; chorismate biosynthesis; chorismate from D-erythrose 4-phosphate and phosphoenolpyruvate: step 5/7.</text>
</comment>
<evidence type="ECO:0000256" key="9">
    <source>
        <dbReference type="ARBA" id="ARBA00023141"/>
    </source>
</evidence>
<dbReference type="GO" id="GO:0009073">
    <property type="term" value="P:aromatic amino acid family biosynthetic process"/>
    <property type="evidence" value="ECO:0007669"/>
    <property type="project" value="UniProtKB-KW"/>
</dbReference>
<feature type="binding site" evidence="11">
    <location>
        <position position="461"/>
    </location>
    <ligand>
        <name>substrate</name>
    </ligand>
</feature>
<keyword evidence="6 11" id="KW-0547">Nucleotide-binding</keyword>
<dbReference type="GeneID" id="84578391"/>
<keyword evidence="11" id="KW-0963">Cytoplasm</keyword>
<dbReference type="SMART" id="SM00830">
    <property type="entry name" value="CM_2"/>
    <property type="match status" value="1"/>
</dbReference>
<comment type="caution">
    <text evidence="11">Lacks conserved residue(s) required for the propagation of feature annotation.</text>
</comment>
<dbReference type="PANTHER" id="PTHR21089:SF1">
    <property type="entry name" value="BIFUNCTIONAL 3-DEHYDROQUINATE DEHYDRATASE_SHIKIMATE DEHYDROGENASE, CHLOROPLASTIC"/>
    <property type="match status" value="1"/>
</dbReference>
<keyword evidence="8 11" id="KW-0067">ATP-binding</keyword>
<dbReference type="GO" id="GO:0019632">
    <property type="term" value="P:shikimate metabolic process"/>
    <property type="evidence" value="ECO:0007669"/>
    <property type="project" value="TreeGrafter"/>
</dbReference>
<dbReference type="PROSITE" id="PS51168">
    <property type="entry name" value="CHORISMATE_MUT_2"/>
    <property type="match status" value="1"/>
</dbReference>
<dbReference type="InterPro" id="IPR000623">
    <property type="entry name" value="Shikimate_kinase/TSH1"/>
</dbReference>
<name>A0A2N6UJP8_9FIRM</name>
<dbReference type="Pfam" id="PF01817">
    <property type="entry name" value="CM_2"/>
    <property type="match status" value="1"/>
</dbReference>
<dbReference type="InterPro" id="IPR027417">
    <property type="entry name" value="P-loop_NTPase"/>
</dbReference>
<dbReference type="SUPFAM" id="SSF48600">
    <property type="entry name" value="Chorismate mutase II"/>
    <property type="match status" value="1"/>
</dbReference>
<keyword evidence="4 11" id="KW-0028">Amino-acid biosynthesis</keyword>
<dbReference type="InterPro" id="IPR023000">
    <property type="entry name" value="Shikimate_kinase_CS"/>
</dbReference>
<evidence type="ECO:0000313" key="13">
    <source>
        <dbReference type="EMBL" id="PMC81969.1"/>
    </source>
</evidence>
<dbReference type="UniPathway" id="UPA00053">
    <property type="reaction ID" value="UER00088"/>
</dbReference>
<comment type="catalytic activity">
    <reaction evidence="10 11">
        <text>shikimate + ATP = 3-phosphoshikimate + ADP + H(+)</text>
        <dbReference type="Rhea" id="RHEA:13121"/>
        <dbReference type="ChEBI" id="CHEBI:15378"/>
        <dbReference type="ChEBI" id="CHEBI:30616"/>
        <dbReference type="ChEBI" id="CHEBI:36208"/>
        <dbReference type="ChEBI" id="CHEBI:145989"/>
        <dbReference type="ChEBI" id="CHEBI:456216"/>
        <dbReference type="EC" id="2.7.1.71"/>
    </reaction>
</comment>
<comment type="similarity">
    <text evidence="11">Belongs to the shikimate kinase family.</text>
</comment>